<evidence type="ECO:0000313" key="2">
    <source>
        <dbReference type="Proteomes" id="UP000799755"/>
    </source>
</evidence>
<name>A0ACB6RGB4_9PLEO</name>
<protein>
    <submittedName>
        <fullName evidence="1">Uncharacterized protein</fullName>
    </submittedName>
</protein>
<accession>A0ACB6RGB4</accession>
<evidence type="ECO:0000313" key="1">
    <source>
        <dbReference type="EMBL" id="KAF2478284.1"/>
    </source>
</evidence>
<dbReference type="Proteomes" id="UP000799755">
    <property type="component" value="Unassembled WGS sequence"/>
</dbReference>
<proteinExistence type="predicted"/>
<dbReference type="EMBL" id="MU003492">
    <property type="protein sequence ID" value="KAF2478284.1"/>
    <property type="molecule type" value="Genomic_DNA"/>
</dbReference>
<organism evidence="1 2">
    <name type="scientific">Lindgomyces ingoldianus</name>
    <dbReference type="NCBI Taxonomy" id="673940"/>
    <lineage>
        <taxon>Eukaryota</taxon>
        <taxon>Fungi</taxon>
        <taxon>Dikarya</taxon>
        <taxon>Ascomycota</taxon>
        <taxon>Pezizomycotina</taxon>
        <taxon>Dothideomycetes</taxon>
        <taxon>Pleosporomycetidae</taxon>
        <taxon>Pleosporales</taxon>
        <taxon>Lindgomycetaceae</taxon>
        <taxon>Lindgomyces</taxon>
    </lineage>
</organism>
<reference evidence="1" key="1">
    <citation type="journal article" date="2020" name="Stud. Mycol.">
        <title>101 Dothideomycetes genomes: a test case for predicting lifestyles and emergence of pathogens.</title>
        <authorList>
            <person name="Haridas S."/>
            <person name="Albert R."/>
            <person name="Binder M."/>
            <person name="Bloem J."/>
            <person name="Labutti K."/>
            <person name="Salamov A."/>
            <person name="Andreopoulos B."/>
            <person name="Baker S."/>
            <person name="Barry K."/>
            <person name="Bills G."/>
            <person name="Bluhm B."/>
            <person name="Cannon C."/>
            <person name="Castanera R."/>
            <person name="Culley D."/>
            <person name="Daum C."/>
            <person name="Ezra D."/>
            <person name="Gonzalez J."/>
            <person name="Henrissat B."/>
            <person name="Kuo A."/>
            <person name="Liang C."/>
            <person name="Lipzen A."/>
            <person name="Lutzoni F."/>
            <person name="Magnuson J."/>
            <person name="Mondo S."/>
            <person name="Nolan M."/>
            <person name="Ohm R."/>
            <person name="Pangilinan J."/>
            <person name="Park H.-J."/>
            <person name="Ramirez L."/>
            <person name="Alfaro M."/>
            <person name="Sun H."/>
            <person name="Tritt A."/>
            <person name="Yoshinaga Y."/>
            <person name="Zwiers L.-H."/>
            <person name="Turgeon B."/>
            <person name="Goodwin S."/>
            <person name="Spatafora J."/>
            <person name="Crous P."/>
            <person name="Grigoriev I."/>
        </authorList>
    </citation>
    <scope>NUCLEOTIDE SEQUENCE</scope>
    <source>
        <strain evidence="1">ATCC 200398</strain>
    </source>
</reference>
<comment type="caution">
    <text evidence="1">The sequence shown here is derived from an EMBL/GenBank/DDBJ whole genome shotgun (WGS) entry which is preliminary data.</text>
</comment>
<gene>
    <name evidence="1" type="ORF">BDR25DRAFT_251022</name>
</gene>
<keyword evidence="2" id="KW-1185">Reference proteome</keyword>
<sequence>MWSLRSCRAFPLLWLLVRIAFADTDAPCYSPNGARATGYFACDPTAYITSCCPQGWTCYSNSMCVVTDPSTANSSHPIGTSMRGTCTNPVWNNAICGDYCLKGSDVDGSLKACGDNKFCCAHDQSCDCTNGAFSINPGIVQTIIGIVGLEHTQTSTISVGASKTASVTGSGFSTVRTASTGNQTPTKTAEPGMKKAADNRGRNAGIAIGTLLGLALLGLAGWFIYKKFFSGNTWDVHRKTEVPQTSEPLRPAPEADPYIRDNATNPQINLPVRDQSQGNFDGGNAPYGNDYERNAPSRGPLVASTTTIGTSTVNNGGRAASERPLSIVSDDEGEARYVRQRPSELWSDVR</sequence>